<proteinExistence type="predicted"/>
<keyword evidence="2" id="KW-1185">Reference proteome</keyword>
<evidence type="ECO:0000313" key="1">
    <source>
        <dbReference type="EMBL" id="MFD1420561.1"/>
    </source>
</evidence>
<name>A0ABW4BZA1_9LACO</name>
<reference evidence="2" key="1">
    <citation type="journal article" date="2019" name="Int. J. Syst. Evol. Microbiol.">
        <title>The Global Catalogue of Microorganisms (GCM) 10K type strain sequencing project: providing services to taxonomists for standard genome sequencing and annotation.</title>
        <authorList>
            <consortium name="The Broad Institute Genomics Platform"/>
            <consortium name="The Broad Institute Genome Sequencing Center for Infectious Disease"/>
            <person name="Wu L."/>
            <person name="Ma J."/>
        </authorList>
    </citation>
    <scope>NUCLEOTIDE SEQUENCE [LARGE SCALE GENOMIC DNA]</scope>
    <source>
        <strain evidence="2">CCM 8931</strain>
    </source>
</reference>
<sequence>MDENVLFNPGDAISEAHDYNEALRSADIYNAQQGRKRGILIAKPLNEDQGYSIFYADDLIPADRSQMDAKKYQVTKRFDQDKKSS</sequence>
<gene>
    <name evidence="1" type="ORF">ACFQ5L_06305</name>
</gene>
<protein>
    <submittedName>
        <fullName evidence="1">Uncharacterized protein</fullName>
    </submittedName>
</protein>
<dbReference type="EMBL" id="JBHTOJ010000014">
    <property type="protein sequence ID" value="MFD1420561.1"/>
    <property type="molecule type" value="Genomic_DNA"/>
</dbReference>
<evidence type="ECO:0000313" key="2">
    <source>
        <dbReference type="Proteomes" id="UP001597188"/>
    </source>
</evidence>
<dbReference type="RefSeq" id="WP_137633824.1">
    <property type="nucleotide sequence ID" value="NZ_BJDL01000002.1"/>
</dbReference>
<accession>A0ABW4BZA1</accession>
<comment type="caution">
    <text evidence="1">The sequence shown here is derived from an EMBL/GenBank/DDBJ whole genome shotgun (WGS) entry which is preliminary data.</text>
</comment>
<organism evidence="1 2">
    <name type="scientific">Lactiplantibacillus songbeiensis</name>
    <dbReference type="NCBI Taxonomy" id="2559920"/>
    <lineage>
        <taxon>Bacteria</taxon>
        <taxon>Bacillati</taxon>
        <taxon>Bacillota</taxon>
        <taxon>Bacilli</taxon>
        <taxon>Lactobacillales</taxon>
        <taxon>Lactobacillaceae</taxon>
        <taxon>Lactiplantibacillus</taxon>
    </lineage>
</organism>
<dbReference type="Proteomes" id="UP001597188">
    <property type="component" value="Unassembled WGS sequence"/>
</dbReference>